<comment type="caution">
    <text evidence="1">The sequence shown here is derived from an EMBL/GenBank/DDBJ whole genome shotgun (WGS) entry which is preliminary data.</text>
</comment>
<protein>
    <submittedName>
        <fullName evidence="1">Heavy-metal-associated domain-containing protein</fullName>
    </submittedName>
</protein>
<sequence>MSENETQAVRRVTVQGMMCDHCRGAVRRLLEGYPGVAKVEQAGPDAFDVTGPLPESLAADIADLGYTLAP</sequence>
<reference evidence="1" key="2">
    <citation type="journal article" date="2021" name="PeerJ">
        <title>Extensive microbial diversity within the chicken gut microbiome revealed by metagenomics and culture.</title>
        <authorList>
            <person name="Gilroy R."/>
            <person name="Ravi A."/>
            <person name="Getino M."/>
            <person name="Pursley I."/>
            <person name="Horton D.L."/>
            <person name="Alikhan N.F."/>
            <person name="Baker D."/>
            <person name="Gharbi K."/>
            <person name="Hall N."/>
            <person name="Watson M."/>
            <person name="Adriaenssens E.M."/>
            <person name="Foster-Nyarko E."/>
            <person name="Jarju S."/>
            <person name="Secka A."/>
            <person name="Antonio M."/>
            <person name="Oren A."/>
            <person name="Chaudhuri R.R."/>
            <person name="La Ragione R."/>
            <person name="Hildebrand F."/>
            <person name="Pallen M.J."/>
        </authorList>
    </citation>
    <scope>NUCLEOTIDE SEQUENCE</scope>
    <source>
        <strain evidence="1">35461</strain>
    </source>
</reference>
<name>A0A9D1NM73_9BACT</name>
<dbReference type="Gene3D" id="3.30.70.100">
    <property type="match status" value="1"/>
</dbReference>
<dbReference type="SUPFAM" id="SSF55008">
    <property type="entry name" value="HMA, heavy metal-associated domain"/>
    <property type="match status" value="1"/>
</dbReference>
<dbReference type="EMBL" id="DVOR01000115">
    <property type="protein sequence ID" value="HIV09182.1"/>
    <property type="molecule type" value="Genomic_DNA"/>
</dbReference>
<reference evidence="1" key="1">
    <citation type="submission" date="2020-10" db="EMBL/GenBank/DDBJ databases">
        <authorList>
            <person name="Gilroy R."/>
        </authorList>
    </citation>
    <scope>NUCLEOTIDE SEQUENCE</scope>
    <source>
        <strain evidence="1">35461</strain>
    </source>
</reference>
<dbReference type="GO" id="GO:0046872">
    <property type="term" value="F:metal ion binding"/>
    <property type="evidence" value="ECO:0007669"/>
    <property type="project" value="InterPro"/>
</dbReference>
<dbReference type="InterPro" id="IPR036163">
    <property type="entry name" value="HMA_dom_sf"/>
</dbReference>
<dbReference type="CDD" id="cd00371">
    <property type="entry name" value="HMA"/>
    <property type="match status" value="1"/>
</dbReference>
<dbReference type="AlphaFoldDB" id="A0A9D1NM73"/>
<evidence type="ECO:0000313" key="2">
    <source>
        <dbReference type="Proteomes" id="UP000886845"/>
    </source>
</evidence>
<proteinExistence type="predicted"/>
<organism evidence="1 2">
    <name type="scientific">Candidatus Spyradenecus faecavium</name>
    <dbReference type="NCBI Taxonomy" id="2840947"/>
    <lineage>
        <taxon>Bacteria</taxon>
        <taxon>Pseudomonadati</taxon>
        <taxon>Lentisphaerota</taxon>
        <taxon>Lentisphaeria</taxon>
        <taxon>Lentisphaerales</taxon>
        <taxon>Lentisphaeraceae</taxon>
        <taxon>Lentisphaeraceae incertae sedis</taxon>
        <taxon>Candidatus Spyradenecus</taxon>
    </lineage>
</organism>
<gene>
    <name evidence="1" type="ORF">IAC79_03620</name>
</gene>
<dbReference type="InterPro" id="IPR006121">
    <property type="entry name" value="HMA_dom"/>
</dbReference>
<dbReference type="Proteomes" id="UP000886845">
    <property type="component" value="Unassembled WGS sequence"/>
</dbReference>
<evidence type="ECO:0000313" key="1">
    <source>
        <dbReference type="EMBL" id="HIV09182.1"/>
    </source>
</evidence>
<accession>A0A9D1NM73</accession>